<feature type="compositionally biased region" description="Low complexity" evidence="1">
    <location>
        <begin position="147"/>
        <end position="164"/>
    </location>
</feature>
<dbReference type="GeneID" id="37025363"/>
<evidence type="ECO:0000313" key="4">
    <source>
        <dbReference type="Proteomes" id="UP000245884"/>
    </source>
</evidence>
<dbReference type="Proteomes" id="UP000245884">
    <property type="component" value="Unassembled WGS sequence"/>
</dbReference>
<dbReference type="RefSeq" id="XP_025363174.1">
    <property type="nucleotide sequence ID" value="XM_025503540.1"/>
</dbReference>
<evidence type="ECO:0000313" key="3">
    <source>
        <dbReference type="EMBL" id="PWN28562.1"/>
    </source>
</evidence>
<protein>
    <submittedName>
        <fullName evidence="3">Uncharacterized protein</fullName>
    </submittedName>
</protein>
<keyword evidence="2" id="KW-0732">Signal</keyword>
<feature type="chain" id="PRO_5016311936" evidence="2">
    <location>
        <begin position="29"/>
        <end position="170"/>
    </location>
</feature>
<reference evidence="3 4" key="1">
    <citation type="journal article" date="2018" name="Mol. Biol. Evol.">
        <title>Broad Genomic Sampling Reveals a Smut Pathogenic Ancestry of the Fungal Clade Ustilaginomycotina.</title>
        <authorList>
            <person name="Kijpornyongpan T."/>
            <person name="Mondo S.J."/>
            <person name="Barry K."/>
            <person name="Sandor L."/>
            <person name="Lee J."/>
            <person name="Lipzen A."/>
            <person name="Pangilinan J."/>
            <person name="LaButti K."/>
            <person name="Hainaut M."/>
            <person name="Henrissat B."/>
            <person name="Grigoriev I.V."/>
            <person name="Spatafora J.W."/>
            <person name="Aime M.C."/>
        </authorList>
    </citation>
    <scope>NUCLEOTIDE SEQUENCE [LARGE SCALE GENOMIC DNA]</scope>
    <source>
        <strain evidence="3 4">MCA 5214</strain>
    </source>
</reference>
<keyword evidence="4" id="KW-1185">Reference proteome</keyword>
<evidence type="ECO:0000256" key="1">
    <source>
        <dbReference type="SAM" id="MobiDB-lite"/>
    </source>
</evidence>
<sequence length="170" mass="17670">MKHAFVSKPIALALALLGLVMVGLHVNADIVGGCCYNSDCTGCSGISVSAAGNHPTGGNGCASIVQTGSGKIKKTCTDNSCNSCKPVLGSGCIHQSRYSHACDTRQCVLMAIAAFLPYNRRPNQVHHHVGTPQTARVARAPAQAKVPQSQTSPSSPPSYSLPSSRRGRID</sequence>
<proteinExistence type="predicted"/>
<evidence type="ECO:0000256" key="2">
    <source>
        <dbReference type="SAM" id="SignalP"/>
    </source>
</evidence>
<name>A0A316UTI1_9BASI</name>
<organism evidence="3 4">
    <name type="scientific">Jaminaea rosea</name>
    <dbReference type="NCBI Taxonomy" id="1569628"/>
    <lineage>
        <taxon>Eukaryota</taxon>
        <taxon>Fungi</taxon>
        <taxon>Dikarya</taxon>
        <taxon>Basidiomycota</taxon>
        <taxon>Ustilaginomycotina</taxon>
        <taxon>Exobasidiomycetes</taxon>
        <taxon>Microstromatales</taxon>
        <taxon>Microstromatales incertae sedis</taxon>
        <taxon>Jaminaea</taxon>
    </lineage>
</organism>
<dbReference type="EMBL" id="KZ819665">
    <property type="protein sequence ID" value="PWN28562.1"/>
    <property type="molecule type" value="Genomic_DNA"/>
</dbReference>
<feature type="region of interest" description="Disordered" evidence="1">
    <location>
        <begin position="125"/>
        <end position="170"/>
    </location>
</feature>
<dbReference type="AlphaFoldDB" id="A0A316UTI1"/>
<feature type="signal peptide" evidence="2">
    <location>
        <begin position="1"/>
        <end position="28"/>
    </location>
</feature>
<accession>A0A316UTI1</accession>
<gene>
    <name evidence="3" type="ORF">BDZ90DRAFT_151779</name>
</gene>